<accession>A0AAE3KR26</accession>
<dbReference type="AlphaFoldDB" id="A0AAE3KR26"/>
<feature type="non-terminal residue" evidence="1">
    <location>
        <position position="1"/>
    </location>
</feature>
<keyword evidence="2" id="KW-1185">Reference proteome</keyword>
<dbReference type="EMBL" id="JAMZMM010000605">
    <property type="protein sequence ID" value="MCP2732451.1"/>
    <property type="molecule type" value="Genomic_DNA"/>
</dbReference>
<reference evidence="1" key="1">
    <citation type="submission" date="2022-06" db="EMBL/GenBank/DDBJ databases">
        <title>New cyanobacteria of genus Symplocastrum in benthos of Lake Baikal.</title>
        <authorList>
            <person name="Sorokovikova E."/>
            <person name="Tikhonova I."/>
            <person name="Krasnopeev A."/>
            <person name="Evseev P."/>
            <person name="Gladkikh A."/>
            <person name="Belykh O."/>
        </authorList>
    </citation>
    <scope>NUCLEOTIDE SEQUENCE</scope>
    <source>
        <strain evidence="1">BBK-W-15</strain>
    </source>
</reference>
<dbReference type="RefSeq" id="WP_254015163.1">
    <property type="nucleotide sequence ID" value="NZ_JAMZMM010000605.1"/>
</dbReference>
<sequence length="300" mass="32786">SKMKSRFFLGCIGSVVILVTSPLLAILANSVAAGANPVAAIADDNSVIWKVVLLDLFQRVTGESRLLPGGGSEIEPGMTKITFVDAYALVSWVWGDGGGQTVLVKENERWRAIVAGSGELRFSTLVQYKIPRDTARSLINRDKGAPEKQPPVADLFIDLLPQLQEKTDALILLPSELPMSKQPIYLRREVASRSYRINLVLTRNCDGSNPCTVGSFIANPVAPVYEPGDMFIKDVALANSIRGYFTPSRCDGAFCTPAKIEWDWEGFSYKIELKRVGRDVNEEEVVMIAIANSAIIAGPR</sequence>
<organism evidence="1 2">
    <name type="scientific">Limnofasciculus baicalensis BBK-W-15</name>
    <dbReference type="NCBI Taxonomy" id="2699891"/>
    <lineage>
        <taxon>Bacteria</taxon>
        <taxon>Bacillati</taxon>
        <taxon>Cyanobacteriota</taxon>
        <taxon>Cyanophyceae</taxon>
        <taxon>Coleofasciculales</taxon>
        <taxon>Coleofasciculaceae</taxon>
        <taxon>Limnofasciculus</taxon>
        <taxon>Limnofasciculus baicalensis</taxon>
    </lineage>
</organism>
<protein>
    <submittedName>
        <fullName evidence="1">Uncharacterized protein</fullName>
    </submittedName>
</protein>
<evidence type="ECO:0000313" key="1">
    <source>
        <dbReference type="EMBL" id="MCP2732451.1"/>
    </source>
</evidence>
<proteinExistence type="predicted"/>
<dbReference type="Proteomes" id="UP001204953">
    <property type="component" value="Unassembled WGS sequence"/>
</dbReference>
<evidence type="ECO:0000313" key="2">
    <source>
        <dbReference type="Proteomes" id="UP001204953"/>
    </source>
</evidence>
<name>A0AAE3KR26_9CYAN</name>
<gene>
    <name evidence="1" type="ORF">NJ959_28875</name>
</gene>
<comment type="caution">
    <text evidence="1">The sequence shown here is derived from an EMBL/GenBank/DDBJ whole genome shotgun (WGS) entry which is preliminary data.</text>
</comment>